<evidence type="ECO:0000313" key="2">
    <source>
        <dbReference type="Proteomes" id="UP000246410"/>
    </source>
</evidence>
<dbReference type="AlphaFoldDB" id="A0A317NFF1"/>
<evidence type="ECO:0008006" key="3">
    <source>
        <dbReference type="Google" id="ProtNLM"/>
    </source>
</evidence>
<proteinExistence type="predicted"/>
<dbReference type="Proteomes" id="UP000246410">
    <property type="component" value="Unassembled WGS sequence"/>
</dbReference>
<organism evidence="1 2">
    <name type="scientific">Nocardia neocaledoniensis</name>
    <dbReference type="NCBI Taxonomy" id="236511"/>
    <lineage>
        <taxon>Bacteria</taxon>
        <taxon>Bacillati</taxon>
        <taxon>Actinomycetota</taxon>
        <taxon>Actinomycetes</taxon>
        <taxon>Mycobacteriales</taxon>
        <taxon>Nocardiaceae</taxon>
        <taxon>Nocardia</taxon>
    </lineage>
</organism>
<protein>
    <recommendedName>
        <fullName evidence="3">Excreted virulence factor EspC (Type VII ESX diderm)</fullName>
    </recommendedName>
</protein>
<gene>
    <name evidence="1" type="ORF">DFR69_107391</name>
</gene>
<dbReference type="EMBL" id="QGTL01000007">
    <property type="protein sequence ID" value="PWV73760.1"/>
    <property type="molecule type" value="Genomic_DNA"/>
</dbReference>
<comment type="caution">
    <text evidence="1">The sequence shown here is derived from an EMBL/GenBank/DDBJ whole genome shotgun (WGS) entry which is preliminary data.</text>
</comment>
<accession>A0A317NFF1</accession>
<reference evidence="1 2" key="1">
    <citation type="submission" date="2018-05" db="EMBL/GenBank/DDBJ databases">
        <title>Genomic Encyclopedia of Type Strains, Phase IV (KMG-IV): sequencing the most valuable type-strain genomes for metagenomic binning, comparative biology and taxonomic classification.</title>
        <authorList>
            <person name="Goeker M."/>
        </authorList>
    </citation>
    <scope>NUCLEOTIDE SEQUENCE [LARGE SCALE GENOMIC DNA]</scope>
    <source>
        <strain evidence="1 2">DSM 44717</strain>
    </source>
</reference>
<keyword evidence="2" id="KW-1185">Reference proteome</keyword>
<sequence>MGSLNLRMEPEEFARIDRECTEFQTTIGQIQQSMTDISKIATWGFGDHANSGLSSARVMADRFRTKARGGEDSFYDVLEEHYKIVEDIRVLHQVIRDRFMAEDEAWAARFNAEVAALDAGGSK</sequence>
<name>A0A317NFF1_9NOCA</name>
<evidence type="ECO:0000313" key="1">
    <source>
        <dbReference type="EMBL" id="PWV73760.1"/>
    </source>
</evidence>